<keyword evidence="1" id="KW-1133">Transmembrane helix</keyword>
<proteinExistence type="predicted"/>
<keyword evidence="3" id="KW-1185">Reference proteome</keyword>
<keyword evidence="1" id="KW-0812">Transmembrane</keyword>
<gene>
    <name evidence="2" type="ORF">AB6A40_005708</name>
</gene>
<organism evidence="2 3">
    <name type="scientific">Gnathostoma spinigerum</name>
    <dbReference type="NCBI Taxonomy" id="75299"/>
    <lineage>
        <taxon>Eukaryota</taxon>
        <taxon>Metazoa</taxon>
        <taxon>Ecdysozoa</taxon>
        <taxon>Nematoda</taxon>
        <taxon>Chromadorea</taxon>
        <taxon>Rhabditida</taxon>
        <taxon>Spirurina</taxon>
        <taxon>Gnathostomatomorpha</taxon>
        <taxon>Gnathostomatoidea</taxon>
        <taxon>Gnathostomatidae</taxon>
        <taxon>Gnathostoma</taxon>
    </lineage>
</organism>
<sequence>MNFSTTVGVYSVILYIVLAGMNSWTLLRWIGFAALVDVFLLTYFLVFLVMLRCCSLLLDEISQQKARKFCPNDIGYVEIKSAGSPTDG</sequence>
<feature type="transmembrane region" description="Helical" evidence="1">
    <location>
        <begin position="32"/>
        <end position="58"/>
    </location>
</feature>
<accession>A0ABD6ELG9</accession>
<name>A0ABD6ELG9_9BILA</name>
<reference evidence="2 3" key="1">
    <citation type="submission" date="2024-08" db="EMBL/GenBank/DDBJ databases">
        <title>Gnathostoma spinigerum genome.</title>
        <authorList>
            <person name="Gonzalez-Bertolin B."/>
            <person name="Monzon S."/>
            <person name="Zaballos A."/>
            <person name="Jimenez P."/>
            <person name="Dekumyoy P."/>
            <person name="Varona S."/>
            <person name="Cuesta I."/>
            <person name="Sumanam S."/>
            <person name="Adisakwattana P."/>
            <person name="Gasser R.B."/>
            <person name="Hernandez-Gonzalez A."/>
            <person name="Young N.D."/>
            <person name="Perteguer M.J."/>
        </authorList>
    </citation>
    <scope>NUCLEOTIDE SEQUENCE [LARGE SCALE GENOMIC DNA]</scope>
    <source>
        <strain evidence="2">AL3</strain>
        <tissue evidence="2">Liver</tissue>
    </source>
</reference>
<comment type="caution">
    <text evidence="2">The sequence shown here is derived from an EMBL/GenBank/DDBJ whole genome shotgun (WGS) entry which is preliminary data.</text>
</comment>
<feature type="transmembrane region" description="Helical" evidence="1">
    <location>
        <begin position="7"/>
        <end position="26"/>
    </location>
</feature>
<evidence type="ECO:0000256" key="1">
    <source>
        <dbReference type="SAM" id="Phobius"/>
    </source>
</evidence>
<evidence type="ECO:0000313" key="3">
    <source>
        <dbReference type="Proteomes" id="UP001608902"/>
    </source>
</evidence>
<dbReference type="Proteomes" id="UP001608902">
    <property type="component" value="Unassembled WGS sequence"/>
</dbReference>
<keyword evidence="1" id="KW-0472">Membrane</keyword>
<dbReference type="AlphaFoldDB" id="A0ABD6ELG9"/>
<protein>
    <submittedName>
        <fullName evidence="2">Uncharacterized protein</fullName>
    </submittedName>
</protein>
<evidence type="ECO:0000313" key="2">
    <source>
        <dbReference type="EMBL" id="MFH4978999.1"/>
    </source>
</evidence>
<dbReference type="EMBL" id="JBGFUD010003742">
    <property type="protein sequence ID" value="MFH4978999.1"/>
    <property type="molecule type" value="Genomic_DNA"/>
</dbReference>